<sequence length="395" mass="44798">MNANENPVDETLLRALLGNSECSKADALNIPSVKGCIKFIADIVTMLPIKLYKNEDGKAVEIKNDIRVKILNNETGDTLNAEQFWRAIIADYFLGKGGYAYINKQGNKYMSLHYVDETYISVNKNTDPIFKNYNICVNGKLYEPHEFIKILRNTKDGAKGHSIIEESPLILSVAINTLKFEDNLVKKGGNKKGFLKSTKKLTQEVIDMLKVAWQRLYCNNSENVVVLNDGLEFQESSNTSVEMQLNENKETNSTELYKLFTMPASVINGTGTNADYTKAFKMAALPVIKTIECALNRDYLLEKEKESFYYAFDTKEMLKGDIKERYDAYKTALESNFMQIDEVRFMENLPALGLNWIKLGLDSVLYDPTTNEIYTANTNMKTNLKKVKGGEEVEN</sequence>
<gene>
    <name evidence="1" type="ORF">Ami3637_16615</name>
</gene>
<proteinExistence type="predicted"/>
<dbReference type="NCBIfam" id="TIGR01537">
    <property type="entry name" value="portal_HK97"/>
    <property type="match status" value="1"/>
</dbReference>
<dbReference type="Pfam" id="PF04860">
    <property type="entry name" value="Phage_portal"/>
    <property type="match status" value="1"/>
</dbReference>
<evidence type="ECO:0000313" key="1">
    <source>
        <dbReference type="EMBL" id="QHI74041.1"/>
    </source>
</evidence>
<dbReference type="Proteomes" id="UP000463883">
    <property type="component" value="Chromosome"/>
</dbReference>
<reference evidence="1 2" key="1">
    <citation type="submission" date="2020-01" db="EMBL/GenBank/DDBJ databases">
        <title>Genomic analysis of Aminipila sp. CBA3637.</title>
        <authorList>
            <person name="Kim Y.B."/>
            <person name="Roh S.W."/>
        </authorList>
    </citation>
    <scope>NUCLEOTIDE SEQUENCE [LARGE SCALE GENOMIC DNA]</scope>
    <source>
        <strain evidence="1 2">CBA3637</strain>
    </source>
</reference>
<dbReference type="EMBL" id="CP047591">
    <property type="protein sequence ID" value="QHI74041.1"/>
    <property type="molecule type" value="Genomic_DNA"/>
</dbReference>
<dbReference type="KEGG" id="amic:Ami3637_16615"/>
<dbReference type="InterPro" id="IPR006427">
    <property type="entry name" value="Portal_HK97"/>
</dbReference>
<accession>A0A6P1MJV4</accession>
<evidence type="ECO:0000313" key="2">
    <source>
        <dbReference type="Proteomes" id="UP000463883"/>
    </source>
</evidence>
<dbReference type="AlphaFoldDB" id="A0A6P1MJV4"/>
<name>A0A6P1MJV4_9FIRM</name>
<protein>
    <submittedName>
        <fullName evidence="1">Phage portal protein</fullName>
    </submittedName>
</protein>
<organism evidence="1 2">
    <name type="scientific">Aminipila terrae</name>
    <dbReference type="NCBI Taxonomy" id="2697030"/>
    <lineage>
        <taxon>Bacteria</taxon>
        <taxon>Bacillati</taxon>
        <taxon>Bacillota</taxon>
        <taxon>Clostridia</taxon>
        <taxon>Peptostreptococcales</taxon>
        <taxon>Anaerovoracaceae</taxon>
        <taxon>Aminipila</taxon>
    </lineage>
</organism>
<dbReference type="InterPro" id="IPR006944">
    <property type="entry name" value="Phage/GTA_portal"/>
</dbReference>
<keyword evidence="2" id="KW-1185">Reference proteome</keyword>